<dbReference type="InterPro" id="IPR018376">
    <property type="entry name" value="Enoyl-CoA_hyd/isom_CS"/>
</dbReference>
<dbReference type="InterPro" id="IPR029045">
    <property type="entry name" value="ClpP/crotonase-like_dom_sf"/>
</dbReference>
<keyword evidence="3" id="KW-0413">Isomerase</keyword>
<dbReference type="Gene3D" id="3.90.226.10">
    <property type="entry name" value="2-enoyl-CoA Hydratase, Chain A, domain 1"/>
    <property type="match status" value="1"/>
</dbReference>
<dbReference type="GO" id="GO:0016829">
    <property type="term" value="F:lyase activity"/>
    <property type="evidence" value="ECO:0007669"/>
    <property type="project" value="UniProtKB-KW"/>
</dbReference>
<dbReference type="PANTHER" id="PTHR11941">
    <property type="entry name" value="ENOYL-COA HYDRATASE-RELATED"/>
    <property type="match status" value="1"/>
</dbReference>
<dbReference type="InterPro" id="IPR001753">
    <property type="entry name" value="Enoyl-CoA_hydra/iso"/>
</dbReference>
<evidence type="ECO:0000256" key="2">
    <source>
        <dbReference type="ARBA" id="ARBA00023239"/>
    </source>
</evidence>
<dbReference type="EMBL" id="VSSQ01000035">
    <property type="protein sequence ID" value="MPL67001.1"/>
    <property type="molecule type" value="Genomic_DNA"/>
</dbReference>
<dbReference type="PANTHER" id="PTHR11941:SF133">
    <property type="entry name" value="1,2-EPOXYPHENYLACETYL-COA ISOMERASE"/>
    <property type="match status" value="1"/>
</dbReference>
<dbReference type="GO" id="GO:0006635">
    <property type="term" value="P:fatty acid beta-oxidation"/>
    <property type="evidence" value="ECO:0007669"/>
    <property type="project" value="TreeGrafter"/>
</dbReference>
<dbReference type="Pfam" id="PF00378">
    <property type="entry name" value="ECH_1"/>
    <property type="match status" value="1"/>
</dbReference>
<dbReference type="AlphaFoldDB" id="A0A644TMR1"/>
<name>A0A644TMR1_9ZZZZ</name>
<dbReference type="InterPro" id="IPR014748">
    <property type="entry name" value="Enoyl-CoA_hydra_C"/>
</dbReference>
<dbReference type="CDD" id="cd06558">
    <property type="entry name" value="crotonase-like"/>
    <property type="match status" value="1"/>
</dbReference>
<proteinExistence type="inferred from homology"/>
<gene>
    <name evidence="3" type="primary">paaG_2</name>
    <name evidence="3" type="ORF">SDC9_12690</name>
</gene>
<keyword evidence="2" id="KW-0456">Lyase</keyword>
<evidence type="ECO:0000256" key="1">
    <source>
        <dbReference type="ARBA" id="ARBA00005254"/>
    </source>
</evidence>
<comment type="similarity">
    <text evidence="1">Belongs to the enoyl-CoA hydratase/isomerase family.</text>
</comment>
<dbReference type="EC" id="5.3.3.18" evidence="3"/>
<comment type="caution">
    <text evidence="3">The sequence shown here is derived from an EMBL/GenBank/DDBJ whole genome shotgun (WGS) entry which is preliminary data.</text>
</comment>
<dbReference type="Gene3D" id="1.10.12.10">
    <property type="entry name" value="Lyase 2-enoyl-coa Hydratase, Chain A, domain 2"/>
    <property type="match status" value="1"/>
</dbReference>
<sequence length="258" mass="27870">MYMDVIYEKKDGLAWIRLNRPKSLNSFNDTLVEQLHQALDKVTSDSEVRVAIITGEGKAFCAGGDLTYLETLACPTAQKAFIEKVGRLVQKITTIPKPIIAMVNGVAAGAGANLMLACDLVYASKSARFAQSFSKVGLVPDCGGFYFLPKTVGIHKAKELMFTADIISAEEAEKLGMINHLCSAETLQETTELMAQRLVASAPIALGLIKEILNKTNMELSDVLFTEATVQPLCLSSADCAEGIAAFKEKRAPKFTGK</sequence>
<organism evidence="3">
    <name type="scientific">bioreactor metagenome</name>
    <dbReference type="NCBI Taxonomy" id="1076179"/>
    <lineage>
        <taxon>unclassified sequences</taxon>
        <taxon>metagenomes</taxon>
        <taxon>ecological metagenomes</taxon>
    </lineage>
</organism>
<evidence type="ECO:0000313" key="3">
    <source>
        <dbReference type="EMBL" id="MPL67001.1"/>
    </source>
</evidence>
<reference evidence="3" key="1">
    <citation type="submission" date="2019-08" db="EMBL/GenBank/DDBJ databases">
        <authorList>
            <person name="Kucharzyk K."/>
            <person name="Murdoch R.W."/>
            <person name="Higgins S."/>
            <person name="Loffler F."/>
        </authorList>
    </citation>
    <scope>NUCLEOTIDE SEQUENCE</scope>
</reference>
<dbReference type="SUPFAM" id="SSF52096">
    <property type="entry name" value="ClpP/crotonase"/>
    <property type="match status" value="1"/>
</dbReference>
<dbReference type="GO" id="GO:0016853">
    <property type="term" value="F:isomerase activity"/>
    <property type="evidence" value="ECO:0007669"/>
    <property type="project" value="UniProtKB-KW"/>
</dbReference>
<dbReference type="PROSITE" id="PS00166">
    <property type="entry name" value="ENOYL_COA_HYDRATASE"/>
    <property type="match status" value="1"/>
</dbReference>
<protein>
    <submittedName>
        <fullName evidence="3">1,2-epoxyphenylacetyl-CoA isomerase</fullName>
        <ecNumber evidence="3">5.3.3.18</ecNumber>
    </submittedName>
</protein>
<accession>A0A644TMR1</accession>